<comment type="similarity">
    <text evidence="2">Belongs to the PsaL family.</text>
</comment>
<dbReference type="InterPro" id="IPR036592">
    <property type="entry name" value="PSI_PsaL_sf"/>
</dbReference>
<dbReference type="FunFam" id="1.20.1240.10:FF:000001">
    <property type="entry name" value="Photosystem I reaction center subunit XI"/>
    <property type="match status" value="1"/>
</dbReference>
<feature type="transmembrane region" description="Helical" evidence="11">
    <location>
        <begin position="708"/>
        <end position="729"/>
    </location>
</feature>
<dbReference type="PROSITE" id="PS51257">
    <property type="entry name" value="PROKAR_LIPOPROTEIN"/>
    <property type="match status" value="1"/>
</dbReference>
<keyword evidence="14" id="KW-1185">Reference proteome</keyword>
<feature type="domain" description="Photosystem I PsaL reaction centre subunit XI" evidence="12">
    <location>
        <begin position="668"/>
        <end position="819"/>
    </location>
</feature>
<evidence type="ECO:0000313" key="13">
    <source>
        <dbReference type="EMBL" id="WVZ66377.1"/>
    </source>
</evidence>
<evidence type="ECO:0000259" key="12">
    <source>
        <dbReference type="Pfam" id="PF02605"/>
    </source>
</evidence>
<feature type="region of interest" description="Disordered" evidence="10">
    <location>
        <begin position="176"/>
        <end position="241"/>
    </location>
</feature>
<feature type="region of interest" description="Disordered" evidence="10">
    <location>
        <begin position="605"/>
        <end position="647"/>
    </location>
</feature>
<keyword evidence="7 11" id="KW-0472">Membrane</keyword>
<feature type="transmembrane region" description="Helical" evidence="11">
    <location>
        <begin position="741"/>
        <end position="763"/>
    </location>
</feature>
<accession>A0AAQ3T6Y9</accession>
<keyword evidence="5" id="KW-0603">Photosystem I</keyword>
<organism evidence="13 14">
    <name type="scientific">Paspalum notatum var. saurae</name>
    <dbReference type="NCBI Taxonomy" id="547442"/>
    <lineage>
        <taxon>Eukaryota</taxon>
        <taxon>Viridiplantae</taxon>
        <taxon>Streptophyta</taxon>
        <taxon>Embryophyta</taxon>
        <taxon>Tracheophyta</taxon>
        <taxon>Spermatophyta</taxon>
        <taxon>Magnoliopsida</taxon>
        <taxon>Liliopsida</taxon>
        <taxon>Poales</taxon>
        <taxon>Poaceae</taxon>
        <taxon>PACMAD clade</taxon>
        <taxon>Panicoideae</taxon>
        <taxon>Andropogonodae</taxon>
        <taxon>Paspaleae</taxon>
        <taxon>Paspalinae</taxon>
        <taxon>Paspalum</taxon>
    </lineage>
</organism>
<evidence type="ECO:0000256" key="11">
    <source>
        <dbReference type="SAM" id="Phobius"/>
    </source>
</evidence>
<evidence type="ECO:0000256" key="6">
    <source>
        <dbReference type="ARBA" id="ARBA00022989"/>
    </source>
</evidence>
<evidence type="ECO:0000256" key="10">
    <source>
        <dbReference type="SAM" id="MobiDB-lite"/>
    </source>
</evidence>
<keyword evidence="3" id="KW-0602">Photosynthesis</keyword>
<evidence type="ECO:0000256" key="7">
    <source>
        <dbReference type="ARBA" id="ARBA00023136"/>
    </source>
</evidence>
<evidence type="ECO:0000313" key="14">
    <source>
        <dbReference type="Proteomes" id="UP001341281"/>
    </source>
</evidence>
<dbReference type="GO" id="GO:0015979">
    <property type="term" value="P:photosynthesis"/>
    <property type="evidence" value="ECO:0007669"/>
    <property type="project" value="UniProtKB-KW"/>
</dbReference>
<comment type="subcellular location">
    <subcellularLocation>
        <location evidence="1">Membrane</location>
        <topology evidence="1">Multi-pass membrane protein</topology>
    </subcellularLocation>
</comment>
<evidence type="ECO:0000256" key="4">
    <source>
        <dbReference type="ARBA" id="ARBA00022692"/>
    </source>
</evidence>
<evidence type="ECO:0000256" key="9">
    <source>
        <dbReference type="ARBA" id="ARBA00070554"/>
    </source>
</evidence>
<proteinExistence type="inferred from homology"/>
<dbReference type="EMBL" id="CP144747">
    <property type="protein sequence ID" value="WVZ66377.1"/>
    <property type="molecule type" value="Genomic_DNA"/>
</dbReference>
<dbReference type="AlphaFoldDB" id="A0AAQ3T6Y9"/>
<name>A0AAQ3T6Y9_PASNO</name>
<keyword evidence="6 11" id="KW-1133">Transmembrane helix</keyword>
<evidence type="ECO:0000256" key="5">
    <source>
        <dbReference type="ARBA" id="ARBA00022836"/>
    </source>
</evidence>
<dbReference type="Pfam" id="PF05212">
    <property type="entry name" value="DUF707"/>
    <property type="match status" value="1"/>
</dbReference>
<feature type="transmembrane region" description="Helical" evidence="11">
    <location>
        <begin position="797"/>
        <end position="819"/>
    </location>
</feature>
<evidence type="ECO:0000256" key="2">
    <source>
        <dbReference type="ARBA" id="ARBA00008820"/>
    </source>
</evidence>
<sequence>MAQTRAVRFRHREENRQCWAVGACASISCMHPLVGRWPCGTGRVHVLEIGGDAHGPCSRVGYRTNKPSGKPGRSVAETCALVARTEAAVLGAATTDGAARVEAGRGATRRPSSDRIIAAAHGTGTLSLFLSALSHATAASARARPNTRPGPAFPRPLGLRRALRLARRFVDHSPPGHRRCPRCQLPRRLPPSRAGGSSIAHCTLSLSSDASRPPRPRLRLLSPPRCTGKTSALQDKNGKGGDRWPKMKLRLHLLVLCVIIVFLVYNMANFQHKQTSLEAKSRPFDSVTVSDRAAVKVPQKAVARIGYLPHGIVESNSDMELKPLWLTSTKSQKSKENDQFLIAIAAGVNQKNSVDAIMKKFLPENFTAILFHYDGNVNGWNDLSWSKSVIHIAASNQTKWWFAKRFLHPAVVSMYQYIFLWDEDLEVDNFNPKRYLNIIKSEGLEISQPGLDSKLSEIHHRITVRRKTGSFHRRVSRANKACSREGPPCSGWVEGMAPVFSKSAWQCVWHLIQNDLIHGWGIDYKFGYCAQGDRTKNIGVVDSEFIVHRGVQTLGGSSVTKGRAAGLDMRTKIRRKSRSELRDFQKRWDRAAREDRTWVDPYGRSRRRRRNRTPSDQQSLRTYAPMASQVMKSSPVHSRPRGLSGAALTRRPRFTVKAIQSEKPTYQVVQPINGDPFIGSLETPITSSPLIAWYLSNLPAYRTAVSPLLRGIEVGLAHGYLLVGPFALTGPLRNTPVHGQAGALGAAGLVAILSVCLTMYGVASFNEGDPSTAPTLTLTGRKKEADKLQTADGWAKFTGGFFFGGISGVLWAYFLLYVLDLPYYFK</sequence>
<feature type="transmembrane region" description="Helical" evidence="11">
    <location>
        <begin position="249"/>
        <end position="268"/>
    </location>
</feature>
<dbReference type="Proteomes" id="UP001341281">
    <property type="component" value="Chromosome 03"/>
</dbReference>
<protein>
    <recommendedName>
        <fullName evidence="9">Photosystem I reaction center subunit XI, chloroplastic</fullName>
    </recommendedName>
    <alternativeName>
        <fullName evidence="8">PSI subunit V</fullName>
    </alternativeName>
</protein>
<dbReference type="Gene3D" id="1.20.1240.10">
    <property type="entry name" value="Photosystem I PsaL, reaction centre subunit XI"/>
    <property type="match status" value="1"/>
</dbReference>
<evidence type="ECO:0000256" key="8">
    <source>
        <dbReference type="ARBA" id="ARBA00032768"/>
    </source>
</evidence>
<dbReference type="InterPro" id="IPR003757">
    <property type="entry name" value="PSI_PsaL"/>
</dbReference>
<dbReference type="Pfam" id="PF02605">
    <property type="entry name" value="PsaL"/>
    <property type="match status" value="1"/>
</dbReference>
<dbReference type="GO" id="GO:0009538">
    <property type="term" value="C:photosystem I reaction center"/>
    <property type="evidence" value="ECO:0007669"/>
    <property type="project" value="InterPro"/>
</dbReference>
<dbReference type="PANTHER" id="PTHR31210">
    <property type="entry name" value="OS06G0731900 PROTEIN"/>
    <property type="match status" value="1"/>
</dbReference>
<reference evidence="13 14" key="1">
    <citation type="submission" date="2024-02" db="EMBL/GenBank/DDBJ databases">
        <title>High-quality chromosome-scale genome assembly of Pensacola bahiagrass (Paspalum notatum Flugge var. saurae).</title>
        <authorList>
            <person name="Vega J.M."/>
            <person name="Podio M."/>
            <person name="Orjuela J."/>
            <person name="Siena L.A."/>
            <person name="Pessino S.C."/>
            <person name="Combes M.C."/>
            <person name="Mariac C."/>
            <person name="Albertini E."/>
            <person name="Pupilli F."/>
            <person name="Ortiz J.P.A."/>
            <person name="Leblanc O."/>
        </authorList>
    </citation>
    <scope>NUCLEOTIDE SEQUENCE [LARGE SCALE GENOMIC DNA]</scope>
    <source>
        <strain evidence="13">R1</strain>
        <tissue evidence="13">Leaf</tissue>
    </source>
</reference>
<feature type="compositionally biased region" description="Low complexity" evidence="10">
    <location>
        <begin position="182"/>
        <end position="193"/>
    </location>
</feature>
<dbReference type="SUPFAM" id="SSF81568">
    <property type="entry name" value="Photosystem I reaction center subunit XI, PsaL"/>
    <property type="match status" value="1"/>
</dbReference>
<evidence type="ECO:0000256" key="1">
    <source>
        <dbReference type="ARBA" id="ARBA00004141"/>
    </source>
</evidence>
<dbReference type="PANTHER" id="PTHR31210:SF47">
    <property type="entry name" value="OS07G0564800 PROTEIN"/>
    <property type="match status" value="1"/>
</dbReference>
<keyword evidence="4 11" id="KW-0812">Transmembrane</keyword>
<gene>
    <name evidence="13" type="ORF">U9M48_015608</name>
</gene>
<evidence type="ECO:0000256" key="3">
    <source>
        <dbReference type="ARBA" id="ARBA00022531"/>
    </source>
</evidence>
<dbReference type="InterPro" id="IPR007877">
    <property type="entry name" value="DUF707"/>
</dbReference>